<name>A0A380TBW1_9ZZZZ</name>
<reference evidence="1" key="1">
    <citation type="submission" date="2018-07" db="EMBL/GenBank/DDBJ databases">
        <authorList>
            <person name="Quirk P.G."/>
            <person name="Krulwich T.A."/>
        </authorList>
    </citation>
    <scope>NUCLEOTIDE SEQUENCE</scope>
</reference>
<dbReference type="EMBL" id="UIDG01000112">
    <property type="protein sequence ID" value="SUS05544.1"/>
    <property type="molecule type" value="Genomic_DNA"/>
</dbReference>
<evidence type="ECO:0000313" key="1">
    <source>
        <dbReference type="EMBL" id="SUS05544.1"/>
    </source>
</evidence>
<protein>
    <submittedName>
        <fullName evidence="1">Uncharacterized protein</fullName>
    </submittedName>
</protein>
<accession>A0A380TBW1</accession>
<dbReference type="AlphaFoldDB" id="A0A380TBW1"/>
<sequence length="150" mass="16307">MTTTILPTTDQTWGFWGSMGHAGADQSQAWALATTAIAKATDGTPEAVRHATTASPLLNADRRLRDVLDSRQGRHFADAEPAPAIGPRGQAKASELFNGRTLAEAVDAAVATWMAWKIDKQTQREYGIPRGLPYLTGWVVHHQIQAEMTE</sequence>
<gene>
    <name evidence="1" type="ORF">DF3PB_20013</name>
</gene>
<organism evidence="1">
    <name type="scientific">metagenome</name>
    <dbReference type="NCBI Taxonomy" id="256318"/>
    <lineage>
        <taxon>unclassified sequences</taxon>
        <taxon>metagenomes</taxon>
    </lineage>
</organism>
<proteinExistence type="predicted"/>